<accession>A0ABV2T1V7</accession>
<dbReference type="InterPro" id="IPR006860">
    <property type="entry name" value="FecR"/>
</dbReference>
<reference evidence="4 5" key="1">
    <citation type="submission" date="2024-06" db="EMBL/GenBank/DDBJ databases">
        <title>Chitinophaga defluvii sp. nov., isolated from municipal sewage.</title>
        <authorList>
            <person name="Zhang L."/>
        </authorList>
    </citation>
    <scope>NUCLEOTIDE SEQUENCE [LARGE SCALE GENOMIC DNA]</scope>
    <source>
        <strain evidence="4 5">H8</strain>
    </source>
</reference>
<dbReference type="RefSeq" id="WP_354659647.1">
    <property type="nucleotide sequence ID" value="NZ_JBEXAC010000001.1"/>
</dbReference>
<feature type="domain" description="FecR protein" evidence="2">
    <location>
        <begin position="123"/>
        <end position="210"/>
    </location>
</feature>
<keyword evidence="5" id="KW-1185">Reference proteome</keyword>
<dbReference type="Proteomes" id="UP001549749">
    <property type="component" value="Unassembled WGS sequence"/>
</dbReference>
<dbReference type="Pfam" id="PF04773">
    <property type="entry name" value="FecR"/>
    <property type="match status" value="1"/>
</dbReference>
<gene>
    <name evidence="4" type="ORF">ABR189_06485</name>
</gene>
<protein>
    <submittedName>
        <fullName evidence="4">FecR domain-containing protein</fullName>
    </submittedName>
</protein>
<dbReference type="Pfam" id="PF16344">
    <property type="entry name" value="FecR_C"/>
    <property type="match status" value="1"/>
</dbReference>
<feature type="domain" description="Protein FecR C-terminal" evidence="3">
    <location>
        <begin position="257"/>
        <end position="321"/>
    </location>
</feature>
<dbReference type="PANTHER" id="PTHR30273">
    <property type="entry name" value="PERIPLASMIC SIGNAL SENSOR AND SIGMA FACTOR ACTIVATOR FECR-RELATED"/>
    <property type="match status" value="1"/>
</dbReference>
<dbReference type="PANTHER" id="PTHR30273:SF2">
    <property type="entry name" value="PROTEIN FECR"/>
    <property type="match status" value="1"/>
</dbReference>
<keyword evidence="1" id="KW-0472">Membrane</keyword>
<dbReference type="PIRSF" id="PIRSF018266">
    <property type="entry name" value="FecR"/>
    <property type="match status" value="1"/>
</dbReference>
<keyword evidence="1" id="KW-0812">Transmembrane</keyword>
<evidence type="ECO:0000259" key="3">
    <source>
        <dbReference type="Pfam" id="PF16344"/>
    </source>
</evidence>
<proteinExistence type="predicted"/>
<dbReference type="InterPro" id="IPR012373">
    <property type="entry name" value="Ferrdict_sens_TM"/>
</dbReference>
<dbReference type="InterPro" id="IPR032508">
    <property type="entry name" value="FecR_C"/>
</dbReference>
<evidence type="ECO:0000313" key="5">
    <source>
        <dbReference type="Proteomes" id="UP001549749"/>
    </source>
</evidence>
<dbReference type="EMBL" id="JBEXAC010000001">
    <property type="protein sequence ID" value="MET6997006.1"/>
    <property type="molecule type" value="Genomic_DNA"/>
</dbReference>
<organism evidence="4 5">
    <name type="scientific">Chitinophaga defluvii</name>
    <dbReference type="NCBI Taxonomy" id="3163343"/>
    <lineage>
        <taxon>Bacteria</taxon>
        <taxon>Pseudomonadati</taxon>
        <taxon>Bacteroidota</taxon>
        <taxon>Chitinophagia</taxon>
        <taxon>Chitinophagales</taxon>
        <taxon>Chitinophagaceae</taxon>
        <taxon>Chitinophaga</taxon>
    </lineage>
</organism>
<dbReference type="Gene3D" id="2.60.120.1440">
    <property type="match status" value="1"/>
</dbReference>
<name>A0ABV2T1V7_9BACT</name>
<comment type="caution">
    <text evidence="4">The sequence shown here is derived from an EMBL/GenBank/DDBJ whole genome shotgun (WGS) entry which is preliminary data.</text>
</comment>
<dbReference type="Gene3D" id="3.55.50.30">
    <property type="match status" value="1"/>
</dbReference>
<sequence length="323" mass="35618">MNNNSVHQLIDRWLNGTSTTSEQEQLQQYFLQYGMPEEQLTDDPQYHPAADQSARMYAWLTGQLALQAPVKKVHPLNSKWLLRIAAAVIPLIMIITGAYFWQQGADNGNPTAAMKHIRNNGDGLYQVQLTDGSTVWLNKNTSLELDTVSFTQQRHIILNGEAYFDIAPDPAHPFTVAAGGLTTEVLGTTFNIKQDTIAAQTTVTLFTGKVALTVSGASPQVLDPAHAAIYDAHSGQLTTTPMSAYALAWKTKEILCRNESFKDIIDYLQTYYSVVITSNKSIDSKHFSGTLSLQGDVSAVLNRLLFVHGLHCKKSGDNSIIIY</sequence>
<keyword evidence="1" id="KW-1133">Transmembrane helix</keyword>
<evidence type="ECO:0000259" key="2">
    <source>
        <dbReference type="Pfam" id="PF04773"/>
    </source>
</evidence>
<evidence type="ECO:0000313" key="4">
    <source>
        <dbReference type="EMBL" id="MET6997006.1"/>
    </source>
</evidence>
<evidence type="ECO:0000256" key="1">
    <source>
        <dbReference type="SAM" id="Phobius"/>
    </source>
</evidence>
<feature type="transmembrane region" description="Helical" evidence="1">
    <location>
        <begin position="80"/>
        <end position="101"/>
    </location>
</feature>